<name>A0A0M0BXV1_9ARCH</name>
<dbReference type="InterPro" id="IPR026669">
    <property type="entry name" value="Arsenite_MeTrfase-like"/>
</dbReference>
<evidence type="ECO:0000259" key="9">
    <source>
        <dbReference type="Pfam" id="PF13847"/>
    </source>
</evidence>
<dbReference type="Gene3D" id="3.40.50.150">
    <property type="entry name" value="Vaccinia Virus protein VP39"/>
    <property type="match status" value="1"/>
</dbReference>
<dbReference type="Pfam" id="PF13847">
    <property type="entry name" value="Methyltransf_31"/>
    <property type="match status" value="1"/>
</dbReference>
<evidence type="ECO:0000256" key="4">
    <source>
        <dbReference type="ARBA" id="ARBA00034521"/>
    </source>
</evidence>
<dbReference type="EC" id="2.1.1.137" evidence="4"/>
<organism evidence="10 11">
    <name type="scientific">miscellaneous Crenarchaeota group-1 archaeon SG8-32-1</name>
    <dbReference type="NCBI Taxonomy" id="1685124"/>
    <lineage>
        <taxon>Archaea</taxon>
        <taxon>Candidatus Bathyarchaeota</taxon>
        <taxon>MCG-1</taxon>
    </lineage>
</organism>
<dbReference type="GO" id="GO:0030791">
    <property type="term" value="F:arsenite methyltransferase activity"/>
    <property type="evidence" value="ECO:0007669"/>
    <property type="project" value="UniProtKB-EC"/>
</dbReference>
<evidence type="ECO:0000313" key="10">
    <source>
        <dbReference type="EMBL" id="KON33304.1"/>
    </source>
</evidence>
<evidence type="ECO:0000256" key="8">
    <source>
        <dbReference type="ARBA" id="ARBA00048428"/>
    </source>
</evidence>
<sequence>MENEKVKEFVKKRYGEIAKTEKSCNCSSSCCGPSMQDIAQEIGYSEADIENVPASAILGLGCGNPVALANLTEGETVLDLGSGGGIDVFLASKKVGKHGKVIGVDMTEEMLEKARASALKNGYCNVEFRLGEIESLPIEDETVDTIISNCVINLSPDKLKVFKEAYRVLKPNGKLMVSDIVTKGELPENVRKSFDAWAGCIAGALEKNEYLTTIKKAGFSSVKIISEKPYTIDLSDDLSGKIISVQVEAQKKTLGISSI</sequence>
<evidence type="ECO:0000256" key="2">
    <source>
        <dbReference type="ARBA" id="ARBA00022691"/>
    </source>
</evidence>
<dbReference type="CDD" id="cd02440">
    <property type="entry name" value="AdoMet_MTases"/>
    <property type="match status" value="1"/>
</dbReference>
<dbReference type="GO" id="GO:0032259">
    <property type="term" value="P:methylation"/>
    <property type="evidence" value="ECO:0007669"/>
    <property type="project" value="UniProtKB-KW"/>
</dbReference>
<protein>
    <recommendedName>
        <fullName evidence="5">Arsenite methyltransferase</fullName>
        <ecNumber evidence="4">2.1.1.137</ecNumber>
    </recommendedName>
</protein>
<evidence type="ECO:0000256" key="7">
    <source>
        <dbReference type="ARBA" id="ARBA00047943"/>
    </source>
</evidence>
<keyword evidence="2" id="KW-0949">S-adenosyl-L-methionine</keyword>
<proteinExistence type="inferred from homology"/>
<comment type="catalytic activity">
    <reaction evidence="6">
        <text>arsenic triglutathione + [thioredoxin]-dithiol + S-adenosyl-L-methionine + 2 H2O = methylarsonous acid + [thioredoxin]-disulfide + 3 glutathione + S-adenosyl-L-homocysteine + H(+)</text>
        <dbReference type="Rhea" id="RHEA:69460"/>
        <dbReference type="Rhea" id="RHEA-COMP:10698"/>
        <dbReference type="Rhea" id="RHEA-COMP:10700"/>
        <dbReference type="ChEBI" id="CHEBI:15377"/>
        <dbReference type="ChEBI" id="CHEBI:15378"/>
        <dbReference type="ChEBI" id="CHEBI:17826"/>
        <dbReference type="ChEBI" id="CHEBI:29950"/>
        <dbReference type="ChEBI" id="CHEBI:50058"/>
        <dbReference type="ChEBI" id="CHEBI:57856"/>
        <dbReference type="ChEBI" id="CHEBI:57925"/>
        <dbReference type="ChEBI" id="CHEBI:59789"/>
        <dbReference type="ChEBI" id="CHEBI:183640"/>
        <dbReference type="EC" id="2.1.1.137"/>
    </reaction>
</comment>
<feature type="domain" description="Methyltransferase" evidence="9">
    <location>
        <begin position="72"/>
        <end position="218"/>
    </location>
</feature>
<evidence type="ECO:0000256" key="6">
    <source>
        <dbReference type="ARBA" id="ARBA00047941"/>
    </source>
</evidence>
<dbReference type="PANTHER" id="PTHR43675:SF8">
    <property type="entry name" value="ARSENITE METHYLTRANSFERASE"/>
    <property type="match status" value="1"/>
</dbReference>
<keyword evidence="10" id="KW-0489">Methyltransferase</keyword>
<dbReference type="AlphaFoldDB" id="A0A0M0BXV1"/>
<dbReference type="PANTHER" id="PTHR43675">
    <property type="entry name" value="ARSENITE METHYLTRANSFERASE"/>
    <property type="match status" value="1"/>
</dbReference>
<comment type="caution">
    <text evidence="10">The sequence shown here is derived from an EMBL/GenBank/DDBJ whole genome shotgun (WGS) entry which is preliminary data.</text>
</comment>
<dbReference type="InterPro" id="IPR029063">
    <property type="entry name" value="SAM-dependent_MTases_sf"/>
</dbReference>
<gene>
    <name evidence="10" type="ORF">AC477_01680</name>
</gene>
<evidence type="ECO:0000256" key="1">
    <source>
        <dbReference type="ARBA" id="ARBA00022679"/>
    </source>
</evidence>
<keyword evidence="1 10" id="KW-0808">Transferase</keyword>
<reference evidence="10 11" key="1">
    <citation type="submission" date="2015-06" db="EMBL/GenBank/DDBJ databases">
        <title>New insights into the roles of widespread benthic archaea in carbon and nitrogen cycling.</title>
        <authorList>
            <person name="Lazar C.S."/>
            <person name="Baker B.J."/>
            <person name="Seitz K.W."/>
            <person name="Hyde A.S."/>
            <person name="Dick G.J."/>
            <person name="Hinrichs K.-U."/>
            <person name="Teske A.P."/>
        </authorList>
    </citation>
    <scope>NUCLEOTIDE SEQUENCE [LARGE SCALE GENOMIC DNA]</scope>
    <source>
        <strain evidence="10">SG8-32-1</strain>
    </source>
</reference>
<dbReference type="NCBIfam" id="NF008823">
    <property type="entry name" value="PRK11873.1"/>
    <property type="match status" value="1"/>
</dbReference>
<accession>A0A0M0BXV1</accession>
<evidence type="ECO:0000256" key="3">
    <source>
        <dbReference type="ARBA" id="ARBA00034487"/>
    </source>
</evidence>
<evidence type="ECO:0000313" key="11">
    <source>
        <dbReference type="Proteomes" id="UP000037237"/>
    </source>
</evidence>
<dbReference type="EMBL" id="LFWU01000033">
    <property type="protein sequence ID" value="KON33304.1"/>
    <property type="molecule type" value="Genomic_DNA"/>
</dbReference>
<evidence type="ECO:0000256" key="5">
    <source>
        <dbReference type="ARBA" id="ARBA00034545"/>
    </source>
</evidence>
<dbReference type="PATRIC" id="fig|1685124.3.peg.265"/>
<comment type="catalytic activity">
    <reaction evidence="7">
        <text>arsenic triglutathione + 2 [thioredoxin]-dithiol + 2 S-adenosyl-L-methionine + H2O = dimethylarsinous acid + 2 [thioredoxin]-disulfide + 3 glutathione + 2 S-adenosyl-L-homocysteine + 2 H(+)</text>
        <dbReference type="Rhea" id="RHEA:69464"/>
        <dbReference type="Rhea" id="RHEA-COMP:10698"/>
        <dbReference type="Rhea" id="RHEA-COMP:10700"/>
        <dbReference type="ChEBI" id="CHEBI:15377"/>
        <dbReference type="ChEBI" id="CHEBI:15378"/>
        <dbReference type="ChEBI" id="CHEBI:23808"/>
        <dbReference type="ChEBI" id="CHEBI:29950"/>
        <dbReference type="ChEBI" id="CHEBI:50058"/>
        <dbReference type="ChEBI" id="CHEBI:57856"/>
        <dbReference type="ChEBI" id="CHEBI:57925"/>
        <dbReference type="ChEBI" id="CHEBI:59789"/>
        <dbReference type="ChEBI" id="CHEBI:183640"/>
        <dbReference type="EC" id="2.1.1.137"/>
    </reaction>
</comment>
<dbReference type="SUPFAM" id="SSF53335">
    <property type="entry name" value="S-adenosyl-L-methionine-dependent methyltransferases"/>
    <property type="match status" value="1"/>
</dbReference>
<dbReference type="Proteomes" id="UP000037237">
    <property type="component" value="Unassembled WGS sequence"/>
</dbReference>
<dbReference type="InterPro" id="IPR025714">
    <property type="entry name" value="Methyltranfer_dom"/>
</dbReference>
<comment type="similarity">
    <text evidence="3">Belongs to the methyltransferase superfamily. Arsenite methyltransferase family.</text>
</comment>
<comment type="catalytic activity">
    <reaction evidence="8">
        <text>arsenic triglutathione + 3 [thioredoxin]-dithiol + 3 S-adenosyl-L-methionine = trimethylarsine + 3 [thioredoxin]-disulfide + 3 glutathione + 3 S-adenosyl-L-homocysteine + 3 H(+)</text>
        <dbReference type="Rhea" id="RHEA:69432"/>
        <dbReference type="Rhea" id="RHEA-COMP:10698"/>
        <dbReference type="Rhea" id="RHEA-COMP:10700"/>
        <dbReference type="ChEBI" id="CHEBI:15378"/>
        <dbReference type="ChEBI" id="CHEBI:27130"/>
        <dbReference type="ChEBI" id="CHEBI:29950"/>
        <dbReference type="ChEBI" id="CHEBI:50058"/>
        <dbReference type="ChEBI" id="CHEBI:57856"/>
        <dbReference type="ChEBI" id="CHEBI:57925"/>
        <dbReference type="ChEBI" id="CHEBI:59789"/>
        <dbReference type="ChEBI" id="CHEBI:183640"/>
        <dbReference type="EC" id="2.1.1.137"/>
    </reaction>
</comment>